<sequence>MLGSMPTEHIVTMLRASPPQRAAGALLAMPKDRIDRLLAVMDGRLIARMLIATDAARRLALLGHLDDTRLAAELALLPVVEAAAVLAVLPTERARPQLERGAPEHVAMLLEAMPAAQRTRLVAVLDPLRDAELRRVAYEKAVIQALRGTAATLQWVPDDHGSNLLAGVFHRLFGVALRHVADGPLPAVAVADAHRVFAQRQVHGVLIVTNAFTTEVPVPSREPPALVVVWESGDNDGVLGRALVRLAG</sequence>
<proteinExistence type="predicted"/>
<dbReference type="SUPFAM" id="SSF158791">
    <property type="entry name" value="MgtE N-terminal domain-like"/>
    <property type="match status" value="1"/>
</dbReference>
<organism evidence="1 2">
    <name type="scientific">Winogradskya consettensis</name>
    <dbReference type="NCBI Taxonomy" id="113560"/>
    <lineage>
        <taxon>Bacteria</taxon>
        <taxon>Bacillati</taxon>
        <taxon>Actinomycetota</taxon>
        <taxon>Actinomycetes</taxon>
        <taxon>Micromonosporales</taxon>
        <taxon>Micromonosporaceae</taxon>
        <taxon>Winogradskya</taxon>
    </lineage>
</organism>
<comment type="caution">
    <text evidence="1">The sequence shown here is derived from an EMBL/GenBank/DDBJ whole genome shotgun (WGS) entry which is preliminary data.</text>
</comment>
<dbReference type="EMBL" id="BOQP01000032">
    <property type="protein sequence ID" value="GIM77796.1"/>
    <property type="molecule type" value="Genomic_DNA"/>
</dbReference>
<evidence type="ECO:0000313" key="2">
    <source>
        <dbReference type="Proteomes" id="UP000680865"/>
    </source>
</evidence>
<evidence type="ECO:0000313" key="1">
    <source>
        <dbReference type="EMBL" id="GIM77796.1"/>
    </source>
</evidence>
<dbReference type="AlphaFoldDB" id="A0A919SUM2"/>
<accession>A0A919SUM2</accession>
<dbReference type="Proteomes" id="UP000680865">
    <property type="component" value="Unassembled WGS sequence"/>
</dbReference>
<reference evidence="1" key="1">
    <citation type="submission" date="2021-03" db="EMBL/GenBank/DDBJ databases">
        <title>Whole genome shotgun sequence of Actinoplanes consettensis NBRC 14913.</title>
        <authorList>
            <person name="Komaki H."/>
            <person name="Tamura T."/>
        </authorList>
    </citation>
    <scope>NUCLEOTIDE SEQUENCE</scope>
    <source>
        <strain evidence="1">NBRC 14913</strain>
    </source>
</reference>
<keyword evidence="2" id="KW-1185">Reference proteome</keyword>
<name>A0A919SUM2_9ACTN</name>
<evidence type="ECO:0008006" key="3">
    <source>
        <dbReference type="Google" id="ProtNLM"/>
    </source>
</evidence>
<gene>
    <name evidence="1" type="ORF">Aco04nite_57120</name>
</gene>
<protein>
    <recommendedName>
        <fullName evidence="3">Magnesium transporter MgtE intracellular domain-containing protein</fullName>
    </recommendedName>
</protein>